<evidence type="ECO:0000256" key="1">
    <source>
        <dbReference type="ARBA" id="ARBA00022741"/>
    </source>
</evidence>
<dbReference type="GO" id="GO:0001147">
    <property type="term" value="F:transcription termination site sequence-specific DNA binding"/>
    <property type="evidence" value="ECO:0007669"/>
    <property type="project" value="TreeGrafter"/>
</dbReference>
<feature type="compositionally biased region" description="Basic and acidic residues" evidence="7">
    <location>
        <begin position="754"/>
        <end position="771"/>
    </location>
</feature>
<dbReference type="InterPro" id="IPR014001">
    <property type="entry name" value="Helicase_ATP-bd"/>
</dbReference>
<name>A0A8X6HJK0_TRICU</name>
<evidence type="ECO:0000256" key="2">
    <source>
        <dbReference type="ARBA" id="ARBA00022801"/>
    </source>
</evidence>
<dbReference type="InterPro" id="IPR045055">
    <property type="entry name" value="DNA2/NAM7-like"/>
</dbReference>
<dbReference type="InterPro" id="IPR027417">
    <property type="entry name" value="P-loop_NTPase"/>
</dbReference>
<evidence type="ECO:0000256" key="7">
    <source>
        <dbReference type="SAM" id="MobiDB-lite"/>
    </source>
</evidence>
<sequence>MIQYYLRQIERGNEHPLIIELDKPEIIVGRETSPIPSKYIQVSRKHARFKKQNGDWFVEDLGSLNGVFVNGNEISNSVKLEIGDHIGFGVPGAVADCDGFVCSFVMRTVAEKIIFIDLCDDPPIIKTEPPDDISLPDITEPSHNTNSRDVVPHNKSIQNASNLNNQRNASVINVCASTSSVIGNISNSNSTHKEVVPKNTFDQFSSEKTVCPRPSSSITSSHSTENKTDHINLKDNVNKLNFLNNESSNMKNITRNGKKLQHVIKNVNKDIKQYSVLTDNVHHSISSENVTVSNIIENKPHMQTNTKMQQKKPETCEWNQNYVVNSNEYALPPRKHIKVKECNVCVKRCDDEDFKLPFDVKWLNKRNQEVKTDEQFKIKKKKLSLGTENIEDVSKCFDDEKDNSSLCRNKRFIPDKFSSVKFHDFDSKISDMRVNEQTNPNDMDSVKNDKQGDNDNIINDGYSQTEDIIIIDDDETYFDFNSSQLIIKQEPLDDEMDIDFELDADKKISSNDLPVSNDDSESVDKIKEFLKSIETKNFRNETQVKEQSIEIEDYFPLSQLNNYSDTDEKEDLPNNRIAVIGNLLGTSTRRDIKAMPSSDDSDSSVSSHNSVIIPFQQKEEITEHVDVENEDSRKNKKLPETKGRTKLIEPQKMNRRPKKIRGREEWFDDKASENVPVASVSALRKSKKSVQSPKKKDSPKRKNAKFVQSLKKKDSPKRKNVKSAKQLLLNKIQTPNNDIKKNTGKQSAEISSVIHDKNSVSKIEATKESTPKKKNPPVPRYNKSGSRSEFLTTDIIQAGTAKKKSLSKSKESVPRKIKSGAENRKNAEDPNPNTSTSIVKNKSVIPFVPQHKIGSSTFTSNANKSVPSIAPQHKITNQSLNLKSDNAHQIIQHFTGSKTGKPAASVSPIPNTSFGNKKDSSKLNQRYEGQASDRDPRLHRQLNLVNNYAQIFGNIRSTAYVRGLNQNQGNSVNILNNNSQISSMSSSNIAQFHPMNNDMNTVSRRQGSMMPSNSFSSALHQISMPEPSQQNLSLVDFISTIRLIVELNVKWLEEQSKLDKPPPAVAKGATNLPLYFDSSNHYISSFFPMLMLEIWDLMHQESKPIFENPNRVVNKFYFVVVSCESRHGMTIYKCEALVNEQSFTPTEGNLLIMCIINAETKKCVPCFSYVFWSQINSTKIPTPEWKRVSPKWLENAKLWEFSVYCKTRQTSPILHHVMKGNGICGIRNKVRLADTLRCIQYSPLEKLILKPNYDDFYVSYPDVSPDREYSYSQKMAIKGISTEILKKDSKPKIILLQGPPGTGKTHVIVGLLKKLIQSNPYFKILVTAPSNAAVDEIGCRLRELNHRASYKSVEIKFVRVGLPTQINEHLKSHSLDEKAIKMFRNHSRMMKMREDDLKNIERKIDDLKKMKSNFEIQQKIKKLSEERKSLKKLATQHSSDYVLMNNFKEKILKETHIVLSTLGSSRHSSLTSFFKRNAFSFCIIDEATQCTETEVLIPLMYGIDKLIMVGDHQQLPATVNSKFAVSFGFERSMFERFYLYFSKYCQKQSPIFMLREQFRMHSEISHFPSKHFYDNLLTTAPQIDIQYNDFPVFPYVVYDILDSQESSSSNSKTNSNEALVIVKICSELLRLNSHISIGIITPYQAQCALYSKSLKQNPNYRHIEVNTVDSFQGREKDIIIVSCVRANNGTGGIGFLSCKKRLNVAITRARKCLIICIHSNTLIQDENWKKLIEDAKERGCLKTVASYKDIQYIFASTMIKLRRYR</sequence>
<reference evidence="9" key="1">
    <citation type="submission" date="2020-07" db="EMBL/GenBank/DDBJ databases">
        <title>Multicomponent nature underlies the extraordinary mechanical properties of spider dragline silk.</title>
        <authorList>
            <person name="Kono N."/>
            <person name="Nakamura H."/>
            <person name="Mori M."/>
            <person name="Yoshida Y."/>
            <person name="Ohtoshi R."/>
            <person name="Malay A.D."/>
            <person name="Moran D.A.P."/>
            <person name="Tomita M."/>
            <person name="Numata K."/>
            <person name="Arakawa K."/>
        </authorList>
    </citation>
    <scope>NUCLEOTIDE SEQUENCE</scope>
</reference>
<dbReference type="FunFam" id="3.40.50.300:FF:000326">
    <property type="entry name" value="P-loop containing nucleoside triphosphate hydrolase"/>
    <property type="match status" value="1"/>
</dbReference>
<keyword evidence="2" id="KW-0378">Hydrolase</keyword>
<dbReference type="CDD" id="cd18808">
    <property type="entry name" value="SF1_C_Upf1"/>
    <property type="match status" value="1"/>
</dbReference>
<feature type="compositionally biased region" description="Basic and acidic residues" evidence="7">
    <location>
        <begin position="808"/>
        <end position="828"/>
    </location>
</feature>
<evidence type="ECO:0000256" key="6">
    <source>
        <dbReference type="SAM" id="Coils"/>
    </source>
</evidence>
<evidence type="ECO:0000259" key="8">
    <source>
        <dbReference type="PROSITE" id="PS50006"/>
    </source>
</evidence>
<proteinExistence type="predicted"/>
<dbReference type="Pfam" id="PF13087">
    <property type="entry name" value="AAA_12"/>
    <property type="match status" value="1"/>
</dbReference>
<feature type="region of interest" description="Disordered" evidence="7">
    <location>
        <begin position="129"/>
        <end position="152"/>
    </location>
</feature>
<evidence type="ECO:0000313" key="9">
    <source>
        <dbReference type="EMBL" id="GFR25052.1"/>
    </source>
</evidence>
<feature type="region of interest" description="Disordered" evidence="7">
    <location>
        <begin position="895"/>
        <end position="934"/>
    </location>
</feature>
<keyword evidence="1" id="KW-0547">Nucleotide-binding</keyword>
<dbReference type="SUPFAM" id="SSF49879">
    <property type="entry name" value="SMAD/FHA domain"/>
    <property type="match status" value="1"/>
</dbReference>
<dbReference type="InterPro" id="IPR008984">
    <property type="entry name" value="SMAD_FHA_dom_sf"/>
</dbReference>
<dbReference type="PANTHER" id="PTHR10887:SF495">
    <property type="entry name" value="HELICASE SENATAXIN ISOFORM X1-RELATED"/>
    <property type="match status" value="1"/>
</dbReference>
<dbReference type="GO" id="GO:0003678">
    <property type="term" value="F:DNA helicase activity"/>
    <property type="evidence" value="ECO:0007669"/>
    <property type="project" value="UniProtKB-EC"/>
</dbReference>
<dbReference type="PANTHER" id="PTHR10887">
    <property type="entry name" value="DNA2/NAM7 HELICASE FAMILY"/>
    <property type="match status" value="1"/>
</dbReference>
<evidence type="ECO:0000256" key="3">
    <source>
        <dbReference type="ARBA" id="ARBA00022806"/>
    </source>
</evidence>
<feature type="compositionally biased region" description="Basic and acidic residues" evidence="7">
    <location>
        <begin position="617"/>
        <end position="649"/>
    </location>
</feature>
<comment type="catalytic activity">
    <reaction evidence="5">
        <text>ATP + H2O = ADP + phosphate + H(+)</text>
        <dbReference type="Rhea" id="RHEA:13065"/>
        <dbReference type="ChEBI" id="CHEBI:15377"/>
        <dbReference type="ChEBI" id="CHEBI:15378"/>
        <dbReference type="ChEBI" id="CHEBI:30616"/>
        <dbReference type="ChEBI" id="CHEBI:43474"/>
        <dbReference type="ChEBI" id="CHEBI:456216"/>
        <dbReference type="EC" id="3.6.4.12"/>
    </reaction>
    <physiologicalReaction direction="left-to-right" evidence="5">
        <dbReference type="Rhea" id="RHEA:13066"/>
    </physiologicalReaction>
</comment>
<comment type="caution">
    <text evidence="9">The sequence shown here is derived from an EMBL/GenBank/DDBJ whole genome shotgun (WGS) entry which is preliminary data.</text>
</comment>
<evidence type="ECO:0000256" key="5">
    <source>
        <dbReference type="ARBA" id="ARBA00048432"/>
    </source>
</evidence>
<dbReference type="SUPFAM" id="SSF52540">
    <property type="entry name" value="P-loop containing nucleoside triphosphate hydrolases"/>
    <property type="match status" value="1"/>
</dbReference>
<dbReference type="GO" id="GO:0005524">
    <property type="term" value="F:ATP binding"/>
    <property type="evidence" value="ECO:0007669"/>
    <property type="project" value="UniProtKB-KW"/>
</dbReference>
<keyword evidence="10" id="KW-1185">Reference proteome</keyword>
<dbReference type="EMBL" id="BMAO01038444">
    <property type="protein sequence ID" value="GFR25052.1"/>
    <property type="molecule type" value="Genomic_DNA"/>
</dbReference>
<keyword evidence="4" id="KW-0067">ATP-binding</keyword>
<dbReference type="GO" id="GO:0005694">
    <property type="term" value="C:chromosome"/>
    <property type="evidence" value="ECO:0007669"/>
    <property type="project" value="UniProtKB-ARBA"/>
</dbReference>
<feature type="domain" description="FHA" evidence="8">
    <location>
        <begin position="42"/>
        <end position="74"/>
    </location>
</feature>
<feature type="region of interest" description="Disordered" evidence="7">
    <location>
        <begin position="435"/>
        <end position="455"/>
    </location>
</feature>
<dbReference type="Pfam" id="PF00498">
    <property type="entry name" value="FHA"/>
    <property type="match status" value="1"/>
</dbReference>
<feature type="region of interest" description="Disordered" evidence="7">
    <location>
        <begin position="680"/>
        <end position="838"/>
    </location>
</feature>
<dbReference type="Gene3D" id="3.40.50.300">
    <property type="entry name" value="P-loop containing nucleotide triphosphate hydrolases"/>
    <property type="match status" value="2"/>
</dbReference>
<dbReference type="InterPro" id="IPR041679">
    <property type="entry name" value="DNA2/NAM7-like_C"/>
</dbReference>
<dbReference type="InterPro" id="IPR000253">
    <property type="entry name" value="FHA_dom"/>
</dbReference>
<dbReference type="GO" id="GO:0016604">
    <property type="term" value="C:nuclear body"/>
    <property type="evidence" value="ECO:0007669"/>
    <property type="project" value="TreeGrafter"/>
</dbReference>
<keyword evidence="3 9" id="KW-0347">Helicase</keyword>
<feature type="compositionally biased region" description="Basic and acidic residues" evidence="7">
    <location>
        <begin position="444"/>
        <end position="453"/>
    </location>
</feature>
<dbReference type="GO" id="GO:0016787">
    <property type="term" value="F:hydrolase activity"/>
    <property type="evidence" value="ECO:0007669"/>
    <property type="project" value="UniProtKB-KW"/>
</dbReference>
<protein>
    <submittedName>
        <fullName evidence="9">Probable helicase senataxin</fullName>
    </submittedName>
</protein>
<evidence type="ECO:0000256" key="4">
    <source>
        <dbReference type="ARBA" id="ARBA00022840"/>
    </source>
</evidence>
<evidence type="ECO:0000313" key="10">
    <source>
        <dbReference type="Proteomes" id="UP000887116"/>
    </source>
</evidence>
<organism evidence="9 10">
    <name type="scientific">Trichonephila clavata</name>
    <name type="common">Joro spider</name>
    <name type="synonym">Nephila clavata</name>
    <dbReference type="NCBI Taxonomy" id="2740835"/>
    <lineage>
        <taxon>Eukaryota</taxon>
        <taxon>Metazoa</taxon>
        <taxon>Ecdysozoa</taxon>
        <taxon>Arthropoda</taxon>
        <taxon>Chelicerata</taxon>
        <taxon>Arachnida</taxon>
        <taxon>Araneae</taxon>
        <taxon>Araneomorphae</taxon>
        <taxon>Entelegynae</taxon>
        <taxon>Araneoidea</taxon>
        <taxon>Nephilidae</taxon>
        <taxon>Trichonephila</taxon>
    </lineage>
</organism>
<dbReference type="SMART" id="SM00487">
    <property type="entry name" value="DEXDc"/>
    <property type="match status" value="1"/>
</dbReference>
<dbReference type="InterPro" id="IPR047187">
    <property type="entry name" value="SF1_C_Upf1"/>
</dbReference>
<feature type="region of interest" description="Disordered" evidence="7">
    <location>
        <begin position="206"/>
        <end position="228"/>
    </location>
</feature>
<dbReference type="Pfam" id="PF13086">
    <property type="entry name" value="AAA_11"/>
    <property type="match status" value="1"/>
</dbReference>
<dbReference type="CDD" id="cd18042">
    <property type="entry name" value="DEXXQc_SETX"/>
    <property type="match status" value="1"/>
</dbReference>
<feature type="region of interest" description="Disordered" evidence="7">
    <location>
        <begin position="613"/>
        <end position="667"/>
    </location>
</feature>
<feature type="compositionally biased region" description="Polar residues" evidence="7">
    <location>
        <begin position="783"/>
        <end position="795"/>
    </location>
</feature>
<dbReference type="PROSITE" id="PS50006">
    <property type="entry name" value="FHA_DOMAIN"/>
    <property type="match status" value="1"/>
</dbReference>
<feature type="coiled-coil region" evidence="6">
    <location>
        <begin position="1390"/>
        <end position="1440"/>
    </location>
</feature>
<dbReference type="Proteomes" id="UP000887116">
    <property type="component" value="Unassembled WGS sequence"/>
</dbReference>
<dbReference type="InterPro" id="IPR041677">
    <property type="entry name" value="DNA2/NAM7_AAA_11"/>
</dbReference>
<dbReference type="SMART" id="SM00240">
    <property type="entry name" value="FHA"/>
    <property type="match status" value="1"/>
</dbReference>
<dbReference type="OrthoDB" id="6513042at2759"/>
<keyword evidence="6" id="KW-0175">Coiled coil</keyword>
<dbReference type="GO" id="GO:0006369">
    <property type="term" value="P:termination of RNA polymerase II transcription"/>
    <property type="evidence" value="ECO:0007669"/>
    <property type="project" value="TreeGrafter"/>
</dbReference>
<accession>A0A8X6HJK0</accession>
<dbReference type="Gene3D" id="2.60.200.20">
    <property type="match status" value="1"/>
</dbReference>
<gene>
    <name evidence="9" type="primary">SETX</name>
    <name evidence="9" type="ORF">TNCT_337931</name>
</gene>